<dbReference type="SUPFAM" id="SSF52540">
    <property type="entry name" value="P-loop containing nucleoside triphosphate hydrolases"/>
    <property type="match status" value="1"/>
</dbReference>
<proteinExistence type="inferred from homology"/>
<dbReference type="OrthoDB" id="9802097at2"/>
<dbReference type="CDD" id="cd03109">
    <property type="entry name" value="DTBS"/>
    <property type="match status" value="1"/>
</dbReference>
<comment type="caution">
    <text evidence="9">The sequence shown here is derived from an EMBL/GenBank/DDBJ whole genome shotgun (WGS) entry which is preliminary data.</text>
</comment>
<keyword evidence="5 8" id="KW-0093">Biotin biosynthesis</keyword>
<sequence>MTAGWFVTGTDTGAGKTVAAAALIHRLRAEGLRVAPMKPVASGCRATPGGLRSEDAEILIEAAGGGWDYADVNPYALAPPVAPHIAAAEAGVEIRRAPILEAYARLRAGADAVVVEGVGGWLVPLGAHWTTADLAVAMGLPVLLVVGLRLGCISHALLTAEAVAARGLRLAGWIAARVEPATERAGAVVEALQARLAAPLLGVLPHARPPRPERLAASLALPR</sequence>
<feature type="binding site" evidence="8">
    <location>
        <position position="42"/>
    </location>
    <ligand>
        <name>substrate</name>
    </ligand>
</feature>
<feature type="active site" evidence="8">
    <location>
        <position position="38"/>
    </location>
</feature>
<dbReference type="GO" id="GO:0005829">
    <property type="term" value="C:cytosol"/>
    <property type="evidence" value="ECO:0007669"/>
    <property type="project" value="TreeGrafter"/>
</dbReference>
<dbReference type="AlphaFoldDB" id="A0A3N1Y6Q0"/>
<keyword evidence="2 8" id="KW-0436">Ligase</keyword>
<feature type="binding site" evidence="8">
    <location>
        <position position="55"/>
    </location>
    <ligand>
        <name>Mg(2+)</name>
        <dbReference type="ChEBI" id="CHEBI:18420"/>
    </ligand>
</feature>
<dbReference type="RefSeq" id="WP_123399741.1">
    <property type="nucleotide sequence ID" value="NZ_RJVI01000001.1"/>
</dbReference>
<gene>
    <name evidence="8" type="primary">bioD</name>
    <name evidence="9" type="ORF">EDC57_0404</name>
</gene>
<comment type="pathway">
    <text evidence="8">Cofactor biosynthesis; biotin biosynthesis; biotin from 7,8-diaminononanoate: step 1/2.</text>
</comment>
<feature type="binding site" evidence="8">
    <location>
        <position position="116"/>
    </location>
    <ligand>
        <name>Mg(2+)</name>
        <dbReference type="ChEBI" id="CHEBI:18420"/>
    </ligand>
</feature>
<comment type="caution">
    <text evidence="8">Lacks conserved residue(s) required for the propagation of feature annotation.</text>
</comment>
<evidence type="ECO:0000256" key="7">
    <source>
        <dbReference type="ARBA" id="ARBA00022842"/>
    </source>
</evidence>
<dbReference type="GO" id="GO:0004141">
    <property type="term" value="F:dethiobiotin synthase activity"/>
    <property type="evidence" value="ECO:0007669"/>
    <property type="project" value="UniProtKB-UniRule"/>
</dbReference>
<keyword evidence="4 8" id="KW-0547">Nucleotide-binding</keyword>
<evidence type="ECO:0000256" key="2">
    <source>
        <dbReference type="ARBA" id="ARBA00022598"/>
    </source>
</evidence>
<keyword evidence="1 8" id="KW-0963">Cytoplasm</keyword>
<keyword evidence="6 8" id="KW-0067">ATP-binding</keyword>
<dbReference type="Proteomes" id="UP000276634">
    <property type="component" value="Unassembled WGS sequence"/>
</dbReference>
<evidence type="ECO:0000256" key="3">
    <source>
        <dbReference type="ARBA" id="ARBA00022723"/>
    </source>
</evidence>
<feature type="binding site" evidence="8">
    <location>
        <begin position="13"/>
        <end position="18"/>
    </location>
    <ligand>
        <name>ATP</name>
        <dbReference type="ChEBI" id="CHEBI:30616"/>
    </ligand>
</feature>
<comment type="catalytic activity">
    <reaction evidence="8">
        <text>(7R,8S)-7,8-diammoniononanoate + CO2 + ATP = (4R,5S)-dethiobiotin + ADP + phosphate + 3 H(+)</text>
        <dbReference type="Rhea" id="RHEA:15805"/>
        <dbReference type="ChEBI" id="CHEBI:15378"/>
        <dbReference type="ChEBI" id="CHEBI:16526"/>
        <dbReference type="ChEBI" id="CHEBI:30616"/>
        <dbReference type="ChEBI" id="CHEBI:43474"/>
        <dbReference type="ChEBI" id="CHEBI:149469"/>
        <dbReference type="ChEBI" id="CHEBI:149473"/>
        <dbReference type="ChEBI" id="CHEBI:456216"/>
        <dbReference type="EC" id="6.3.3.3"/>
    </reaction>
</comment>
<dbReference type="Gene3D" id="3.40.50.300">
    <property type="entry name" value="P-loop containing nucleotide triphosphate hydrolases"/>
    <property type="match status" value="1"/>
</dbReference>
<evidence type="ECO:0000256" key="1">
    <source>
        <dbReference type="ARBA" id="ARBA00022490"/>
    </source>
</evidence>
<keyword evidence="7 8" id="KW-0460">Magnesium</keyword>
<dbReference type="GO" id="GO:0042803">
    <property type="term" value="F:protein homodimerization activity"/>
    <property type="evidence" value="ECO:0007669"/>
    <property type="project" value="UniProtKB-ARBA"/>
</dbReference>
<keyword evidence="10" id="KW-1185">Reference proteome</keyword>
<dbReference type="Pfam" id="PF13500">
    <property type="entry name" value="AAA_26"/>
    <property type="match status" value="1"/>
</dbReference>
<accession>A0A3N1Y6Q0</accession>
<evidence type="ECO:0000313" key="10">
    <source>
        <dbReference type="Proteomes" id="UP000276634"/>
    </source>
</evidence>
<dbReference type="PANTHER" id="PTHR43210:SF5">
    <property type="entry name" value="DETHIOBIOTIN SYNTHETASE"/>
    <property type="match status" value="1"/>
</dbReference>
<comment type="cofactor">
    <cofactor evidence="8">
        <name>Mg(2+)</name>
        <dbReference type="ChEBI" id="CHEBI:18420"/>
    </cofactor>
</comment>
<dbReference type="EMBL" id="RJVI01000001">
    <property type="protein sequence ID" value="ROR34506.1"/>
    <property type="molecule type" value="Genomic_DNA"/>
</dbReference>
<protein>
    <recommendedName>
        <fullName evidence="8">ATP-dependent dethiobiotin synthetase BioD</fullName>
        <ecNumber evidence="8">6.3.3.3</ecNumber>
    </recommendedName>
    <alternativeName>
        <fullName evidence="8">DTB synthetase</fullName>
        <shortName evidence="8">DTBS</shortName>
    </alternativeName>
    <alternativeName>
        <fullName evidence="8">Dethiobiotin synthase</fullName>
    </alternativeName>
</protein>
<dbReference type="GO" id="GO:0000287">
    <property type="term" value="F:magnesium ion binding"/>
    <property type="evidence" value="ECO:0007669"/>
    <property type="project" value="UniProtKB-UniRule"/>
</dbReference>
<dbReference type="EC" id="6.3.3.3" evidence="8"/>
<evidence type="ECO:0000256" key="5">
    <source>
        <dbReference type="ARBA" id="ARBA00022756"/>
    </source>
</evidence>
<name>A0A3N1Y6Q0_9GAMM</name>
<comment type="subunit">
    <text evidence="8">Homodimer.</text>
</comment>
<organism evidence="9 10">
    <name type="scientific">Inmirania thermothiophila</name>
    <dbReference type="NCBI Taxonomy" id="1750597"/>
    <lineage>
        <taxon>Bacteria</taxon>
        <taxon>Pseudomonadati</taxon>
        <taxon>Pseudomonadota</taxon>
        <taxon>Gammaproteobacteria</taxon>
        <taxon>Chromatiales</taxon>
        <taxon>Ectothiorhodospiraceae</taxon>
        <taxon>Inmirania</taxon>
    </lineage>
</organism>
<dbReference type="InterPro" id="IPR027417">
    <property type="entry name" value="P-loop_NTPase"/>
</dbReference>
<comment type="similarity">
    <text evidence="8">Belongs to the dethiobiotin synthetase family.</text>
</comment>
<comment type="subcellular location">
    <subcellularLocation>
        <location evidence="8">Cytoplasm</location>
    </subcellularLocation>
</comment>
<dbReference type="GO" id="GO:0009102">
    <property type="term" value="P:biotin biosynthetic process"/>
    <property type="evidence" value="ECO:0007669"/>
    <property type="project" value="UniProtKB-UniRule"/>
</dbReference>
<dbReference type="PANTHER" id="PTHR43210">
    <property type="entry name" value="DETHIOBIOTIN SYNTHETASE"/>
    <property type="match status" value="1"/>
</dbReference>
<dbReference type="UniPathway" id="UPA00078">
    <property type="reaction ID" value="UER00161"/>
</dbReference>
<feature type="binding site" evidence="8">
    <location>
        <position position="17"/>
    </location>
    <ligand>
        <name>Mg(2+)</name>
        <dbReference type="ChEBI" id="CHEBI:18420"/>
    </ligand>
</feature>
<dbReference type="InterPro" id="IPR004472">
    <property type="entry name" value="DTB_synth_BioD"/>
</dbReference>
<feature type="binding site" evidence="8">
    <location>
        <begin position="116"/>
        <end position="119"/>
    </location>
    <ligand>
        <name>ATP</name>
        <dbReference type="ChEBI" id="CHEBI:30616"/>
    </ligand>
</feature>
<evidence type="ECO:0000313" key="9">
    <source>
        <dbReference type="EMBL" id="ROR34506.1"/>
    </source>
</evidence>
<dbReference type="PIRSF" id="PIRSF006755">
    <property type="entry name" value="DTB_synth"/>
    <property type="match status" value="1"/>
</dbReference>
<reference evidence="9 10" key="1">
    <citation type="submission" date="2018-11" db="EMBL/GenBank/DDBJ databases">
        <title>Genomic Encyclopedia of Type Strains, Phase IV (KMG-IV): sequencing the most valuable type-strain genomes for metagenomic binning, comparative biology and taxonomic classification.</title>
        <authorList>
            <person name="Goeker M."/>
        </authorList>
    </citation>
    <scope>NUCLEOTIDE SEQUENCE [LARGE SCALE GENOMIC DNA]</scope>
    <source>
        <strain evidence="9 10">DSM 100275</strain>
    </source>
</reference>
<dbReference type="NCBIfam" id="TIGR00347">
    <property type="entry name" value="bioD"/>
    <property type="match status" value="1"/>
</dbReference>
<evidence type="ECO:0000256" key="4">
    <source>
        <dbReference type="ARBA" id="ARBA00022741"/>
    </source>
</evidence>
<feature type="binding site" evidence="8">
    <location>
        <position position="55"/>
    </location>
    <ligand>
        <name>ATP</name>
        <dbReference type="ChEBI" id="CHEBI:30616"/>
    </ligand>
</feature>
<dbReference type="GO" id="GO:0005524">
    <property type="term" value="F:ATP binding"/>
    <property type="evidence" value="ECO:0007669"/>
    <property type="project" value="UniProtKB-UniRule"/>
</dbReference>
<comment type="function">
    <text evidence="8">Catalyzes a mechanistically unusual reaction, the ATP-dependent insertion of CO2 between the N7 and N8 nitrogen atoms of 7,8-diaminopelargonic acid (DAPA, also called 7,8-diammoniononanoate) to form a ureido ring.</text>
</comment>
<dbReference type="HAMAP" id="MF_00336">
    <property type="entry name" value="BioD"/>
    <property type="match status" value="1"/>
</dbReference>
<keyword evidence="3 8" id="KW-0479">Metal-binding</keyword>
<evidence type="ECO:0000256" key="6">
    <source>
        <dbReference type="ARBA" id="ARBA00022840"/>
    </source>
</evidence>
<evidence type="ECO:0000256" key="8">
    <source>
        <dbReference type="HAMAP-Rule" id="MF_00336"/>
    </source>
</evidence>
<dbReference type="FunFam" id="3.40.50.300:FF:000292">
    <property type="entry name" value="ATP-dependent dethiobiotin synthetase BioD"/>
    <property type="match status" value="1"/>
</dbReference>